<evidence type="ECO:0000313" key="10">
    <source>
        <dbReference type="EMBL" id="GAA3936987.1"/>
    </source>
</evidence>
<comment type="cofactor">
    <cofactor evidence="1 8">
        <name>FMN</name>
        <dbReference type="ChEBI" id="CHEBI:58210"/>
    </cofactor>
</comment>
<dbReference type="Gene3D" id="3.40.109.10">
    <property type="entry name" value="NADH Oxidase"/>
    <property type="match status" value="1"/>
</dbReference>
<dbReference type="PIRSF" id="PIRSF000232">
    <property type="entry name" value="YdjA"/>
    <property type="match status" value="1"/>
</dbReference>
<dbReference type="EMBL" id="BAABBN010000012">
    <property type="protein sequence ID" value="GAA3936987.1"/>
    <property type="molecule type" value="Genomic_DNA"/>
</dbReference>
<name>A0ABP7N6P0_9GAMM</name>
<evidence type="ECO:0000256" key="1">
    <source>
        <dbReference type="ARBA" id="ARBA00001917"/>
    </source>
</evidence>
<dbReference type="PANTHER" id="PTHR43821:SF1">
    <property type="entry name" value="NAD(P)H NITROREDUCTASE YDJA-RELATED"/>
    <property type="match status" value="1"/>
</dbReference>
<evidence type="ECO:0000256" key="3">
    <source>
        <dbReference type="ARBA" id="ARBA00022630"/>
    </source>
</evidence>
<dbReference type="InterPro" id="IPR029479">
    <property type="entry name" value="Nitroreductase"/>
</dbReference>
<keyword evidence="3 8" id="KW-0285">Flavoprotein</keyword>
<evidence type="ECO:0000256" key="5">
    <source>
        <dbReference type="ARBA" id="ARBA00022857"/>
    </source>
</evidence>
<accession>A0ABP7N6P0</accession>
<sequence>MDVSELLRNRVSMPKLQAPAPDQRTMEDCYQAAVRAPDHGRLKPWRFMQITGNGLDRLGQLYLDAENFDAVKNNGEEVSEIRKNKLLSMPHRAPMIVVVIAKVEAHPKVPKEEQLMAAACAAFGLSVSLYGKGYGCMWRTGGMAYHPMVKMGLGLAEGEEIVGYMYIGTPDCTPKTPKLLEIDDFLTKWE</sequence>
<evidence type="ECO:0000313" key="11">
    <source>
        <dbReference type="Proteomes" id="UP001501565"/>
    </source>
</evidence>
<evidence type="ECO:0000256" key="4">
    <source>
        <dbReference type="ARBA" id="ARBA00022643"/>
    </source>
</evidence>
<keyword evidence="5 8" id="KW-0521">NADP</keyword>
<dbReference type="PANTHER" id="PTHR43821">
    <property type="entry name" value="NAD(P)H NITROREDUCTASE YDJA-RELATED"/>
    <property type="match status" value="1"/>
</dbReference>
<dbReference type="InterPro" id="IPR000415">
    <property type="entry name" value="Nitroreductase-like"/>
</dbReference>
<keyword evidence="4 8" id="KW-0288">FMN</keyword>
<keyword evidence="11" id="KW-1185">Reference proteome</keyword>
<dbReference type="InterPro" id="IPR052530">
    <property type="entry name" value="NAD(P)H_nitroreductase"/>
</dbReference>
<dbReference type="SUPFAM" id="SSF55469">
    <property type="entry name" value="FMN-dependent nitroreductase-like"/>
    <property type="match status" value="1"/>
</dbReference>
<dbReference type="RefSeq" id="WP_344800076.1">
    <property type="nucleotide sequence ID" value="NZ_BAABBN010000012.1"/>
</dbReference>
<keyword evidence="6 8" id="KW-0560">Oxidoreductase</keyword>
<evidence type="ECO:0000259" key="9">
    <source>
        <dbReference type="Pfam" id="PF00881"/>
    </source>
</evidence>
<evidence type="ECO:0000256" key="6">
    <source>
        <dbReference type="ARBA" id="ARBA00023002"/>
    </source>
</evidence>
<evidence type="ECO:0000256" key="8">
    <source>
        <dbReference type="PIRNR" id="PIRNR000232"/>
    </source>
</evidence>
<feature type="domain" description="Nitroreductase" evidence="9">
    <location>
        <begin position="8"/>
        <end position="168"/>
    </location>
</feature>
<gene>
    <name evidence="10" type="ORF">GCM10022277_36710</name>
</gene>
<dbReference type="Pfam" id="PF00881">
    <property type="entry name" value="Nitroreductase"/>
    <property type="match status" value="1"/>
</dbReference>
<dbReference type="InterPro" id="IPR026021">
    <property type="entry name" value="YdjA-like"/>
</dbReference>
<keyword evidence="7 8" id="KW-0520">NAD</keyword>
<dbReference type="Proteomes" id="UP001501565">
    <property type="component" value="Unassembled WGS sequence"/>
</dbReference>
<protein>
    <recommendedName>
        <fullName evidence="8">Putative NAD(P)H nitroreductase</fullName>
        <ecNumber evidence="8">1.-.-.-</ecNumber>
    </recommendedName>
</protein>
<dbReference type="CDD" id="cd02135">
    <property type="entry name" value="YdjA-like"/>
    <property type="match status" value="1"/>
</dbReference>
<reference evidence="11" key="1">
    <citation type="journal article" date="2019" name="Int. J. Syst. Evol. Microbiol.">
        <title>The Global Catalogue of Microorganisms (GCM) 10K type strain sequencing project: providing services to taxonomists for standard genome sequencing and annotation.</title>
        <authorList>
            <consortium name="The Broad Institute Genomics Platform"/>
            <consortium name="The Broad Institute Genome Sequencing Center for Infectious Disease"/>
            <person name="Wu L."/>
            <person name="Ma J."/>
        </authorList>
    </citation>
    <scope>NUCLEOTIDE SEQUENCE [LARGE SCALE GENOMIC DNA]</scope>
    <source>
        <strain evidence="11">JCM 17551</strain>
    </source>
</reference>
<comment type="similarity">
    <text evidence="2 8">Belongs to the nitroreductase family.</text>
</comment>
<dbReference type="EC" id="1.-.-.-" evidence="8"/>
<evidence type="ECO:0000256" key="2">
    <source>
        <dbReference type="ARBA" id="ARBA00007118"/>
    </source>
</evidence>
<evidence type="ECO:0000256" key="7">
    <source>
        <dbReference type="ARBA" id="ARBA00023027"/>
    </source>
</evidence>
<proteinExistence type="inferred from homology"/>
<organism evidence="10 11">
    <name type="scientific">Litoribacillus peritrichatus</name>
    <dbReference type="NCBI Taxonomy" id="718191"/>
    <lineage>
        <taxon>Bacteria</taxon>
        <taxon>Pseudomonadati</taxon>
        <taxon>Pseudomonadota</taxon>
        <taxon>Gammaproteobacteria</taxon>
        <taxon>Oceanospirillales</taxon>
        <taxon>Oceanospirillaceae</taxon>
        <taxon>Litoribacillus</taxon>
    </lineage>
</organism>
<comment type="caution">
    <text evidence="10">The sequence shown here is derived from an EMBL/GenBank/DDBJ whole genome shotgun (WGS) entry which is preliminary data.</text>
</comment>